<gene>
    <name evidence="1" type="ORF">DFR24_3885</name>
</gene>
<dbReference type="Proteomes" id="UP000295341">
    <property type="component" value="Unassembled WGS sequence"/>
</dbReference>
<dbReference type="RefSeq" id="WP_133883013.1">
    <property type="nucleotide sequence ID" value="NZ_MWIN01000009.1"/>
</dbReference>
<dbReference type="OrthoDB" id="4761345at2"/>
<evidence type="ECO:0000313" key="1">
    <source>
        <dbReference type="EMBL" id="TDU26854.1"/>
    </source>
</evidence>
<sequence>MQMRPDLQIKSVIKAMNDVVLPAVDPQNKLAQEQVRLCMGLLGLMAKQLPLQFRFDCDELARLSAYSAELQRIASGGGETGAALAALAEKTADANATLERAKSSPYDIEQAVRSLREATGSLVSGVFRDGDSAVQDRVQRATLAMSKEQLLRDRAWVITQGWEPDPKSVPPIEQLLGISAS</sequence>
<protein>
    <submittedName>
        <fullName evidence="1">Uncharacterized protein</fullName>
    </submittedName>
</protein>
<reference evidence="1 2" key="1">
    <citation type="submission" date="2019-03" db="EMBL/GenBank/DDBJ databases">
        <title>Genomic Encyclopedia of Type Strains, Phase IV (KMG-IV): sequencing the most valuable type-strain genomes for metagenomic binning, comparative biology and taxonomic classification.</title>
        <authorList>
            <person name="Goeker M."/>
        </authorList>
    </citation>
    <scope>NUCLEOTIDE SEQUENCE [LARGE SCALE GENOMIC DNA]</scope>
    <source>
        <strain evidence="1 2">DSM 26377</strain>
    </source>
</reference>
<keyword evidence="2" id="KW-1185">Reference proteome</keyword>
<dbReference type="AlphaFoldDB" id="A0A4R7NZP8"/>
<name>A0A4R7NZP8_9GAMM</name>
<comment type="caution">
    <text evidence="1">The sequence shown here is derived from an EMBL/GenBank/DDBJ whole genome shotgun (WGS) entry which is preliminary data.</text>
</comment>
<dbReference type="EMBL" id="SOBT01000010">
    <property type="protein sequence ID" value="TDU26854.1"/>
    <property type="molecule type" value="Genomic_DNA"/>
</dbReference>
<accession>A0A4R7NZP8</accession>
<evidence type="ECO:0000313" key="2">
    <source>
        <dbReference type="Proteomes" id="UP000295341"/>
    </source>
</evidence>
<proteinExistence type="predicted"/>
<organism evidence="1 2">
    <name type="scientific">Panacagrimonas perspica</name>
    <dbReference type="NCBI Taxonomy" id="381431"/>
    <lineage>
        <taxon>Bacteria</taxon>
        <taxon>Pseudomonadati</taxon>
        <taxon>Pseudomonadota</taxon>
        <taxon>Gammaproteobacteria</taxon>
        <taxon>Nevskiales</taxon>
        <taxon>Nevskiaceae</taxon>
        <taxon>Panacagrimonas</taxon>
    </lineage>
</organism>